<name>A0AAD7M811_9AGAR</name>
<gene>
    <name evidence="4" type="ORF">B0H16DRAFT_1747378</name>
</gene>
<feature type="compositionally biased region" description="Basic and acidic residues" evidence="2">
    <location>
        <begin position="371"/>
        <end position="380"/>
    </location>
</feature>
<feature type="region of interest" description="Disordered" evidence="2">
    <location>
        <begin position="353"/>
        <end position="392"/>
    </location>
</feature>
<feature type="compositionally biased region" description="Pro residues" evidence="2">
    <location>
        <begin position="282"/>
        <end position="293"/>
    </location>
</feature>
<dbReference type="PANTHER" id="PTHR13056:SF0">
    <property type="entry name" value="VACUOLAR FUSION PROTEIN CCZ1 HOMOLOG-RELATED"/>
    <property type="match status" value="1"/>
</dbReference>
<evidence type="ECO:0000256" key="2">
    <source>
        <dbReference type="SAM" id="MobiDB-lite"/>
    </source>
</evidence>
<sequence>MSRVAPNLLYLTIYNPTLRPSGQVAPDDEDAEEQAHILFYTSKERAVSRDRMLRQVGLAKALISFSDMFNAEDPCNNVHSQTKRMIMVSPEPDFWIHAGIEVAKTPRPPAADKAKGKGKDKPKAEQPLLYDYHEHSVHDVAVQEDILRAYDKFKLRHGSFASILASLGQEALELQLERFFTVWAWSWNLEDGPEFGEHLGPPIHPLHSALLPSLDDFSSRLPDEVVAIAISPPYVIPSTRYTAASYPSALPSFLLSLLPPPQPLDVTTPTTSDDRTLRAPTTKPPLPAWPPKDLPAEPKPEPPEPANGHNHKPSSSFLGLPIDVKMDMPKWNVNWLTFGKNTKKAPELFAVTPFNENKGAPAEASSSNGDGSRKDGEGAKRQRLPMDTPNFERTMSTLTSDFEVDRGALEDAMHEERVNPVSAVPMPDLGLGLGAVAEEASTPTATAGDGHSLSETIVPGKGGDEAEPAPKPSPLVVDFVGVPPPEESMPVPAENSLKAPPDVDLERSLPPTPEPESELEPAEFASTTIHLASANDPQATQRRRLFYLVRERMLVALVGIDDASEPVELAPLAAEASDLATTLLAAASEDLSKSIDTLPSATKILQPKDRYALSSAGLALRSPDFTSRSGHLYDARQLLRSSDPAISEVFSRGQNPQHWHVARRLPVDTNGRQQEREREEEVYMEVFRKEASLTDVDNALAGVVRKSGIQIGAGAGARAGEGAWAGSK</sequence>
<dbReference type="EMBL" id="JARKIB010000477">
    <property type="protein sequence ID" value="KAJ7705191.1"/>
    <property type="molecule type" value="Genomic_DNA"/>
</dbReference>
<evidence type="ECO:0000259" key="3">
    <source>
        <dbReference type="Pfam" id="PF19031"/>
    </source>
</evidence>
<dbReference type="PANTHER" id="PTHR13056">
    <property type="entry name" value="VACUOLAR FUSION PROTEIN CCZ1 HOMOLOG-RELATED"/>
    <property type="match status" value="1"/>
</dbReference>
<dbReference type="InterPro" id="IPR043987">
    <property type="entry name" value="CCZ1/INTU/HSP4_longin_1"/>
</dbReference>
<dbReference type="InterPro" id="IPR013176">
    <property type="entry name" value="Ccz1"/>
</dbReference>
<feature type="region of interest" description="Disordered" evidence="2">
    <location>
        <begin position="441"/>
        <end position="522"/>
    </location>
</feature>
<dbReference type="GO" id="GO:0035658">
    <property type="term" value="C:Mon1-Ccz1 complex"/>
    <property type="evidence" value="ECO:0007669"/>
    <property type="project" value="InterPro"/>
</dbReference>
<dbReference type="AlphaFoldDB" id="A0AAD7M811"/>
<dbReference type="Proteomes" id="UP001215598">
    <property type="component" value="Unassembled WGS sequence"/>
</dbReference>
<keyword evidence="5" id="KW-1185">Reference proteome</keyword>
<dbReference type="GO" id="GO:0016192">
    <property type="term" value="P:vesicle-mediated transport"/>
    <property type="evidence" value="ECO:0007669"/>
    <property type="project" value="InterPro"/>
</dbReference>
<reference evidence="4" key="1">
    <citation type="submission" date="2023-03" db="EMBL/GenBank/DDBJ databases">
        <title>Massive genome expansion in bonnet fungi (Mycena s.s.) driven by repeated elements and novel gene families across ecological guilds.</title>
        <authorList>
            <consortium name="Lawrence Berkeley National Laboratory"/>
            <person name="Harder C.B."/>
            <person name="Miyauchi S."/>
            <person name="Viragh M."/>
            <person name="Kuo A."/>
            <person name="Thoen E."/>
            <person name="Andreopoulos B."/>
            <person name="Lu D."/>
            <person name="Skrede I."/>
            <person name="Drula E."/>
            <person name="Henrissat B."/>
            <person name="Morin E."/>
            <person name="Kohler A."/>
            <person name="Barry K."/>
            <person name="LaButti K."/>
            <person name="Morin E."/>
            <person name="Salamov A."/>
            <person name="Lipzen A."/>
            <person name="Mereny Z."/>
            <person name="Hegedus B."/>
            <person name="Baldrian P."/>
            <person name="Stursova M."/>
            <person name="Weitz H."/>
            <person name="Taylor A."/>
            <person name="Grigoriev I.V."/>
            <person name="Nagy L.G."/>
            <person name="Martin F."/>
            <person name="Kauserud H."/>
        </authorList>
    </citation>
    <scope>NUCLEOTIDE SEQUENCE</scope>
    <source>
        <strain evidence="4">CBHHK182m</strain>
    </source>
</reference>
<evidence type="ECO:0000313" key="4">
    <source>
        <dbReference type="EMBL" id="KAJ7705191.1"/>
    </source>
</evidence>
<organism evidence="4 5">
    <name type="scientific">Mycena metata</name>
    <dbReference type="NCBI Taxonomy" id="1033252"/>
    <lineage>
        <taxon>Eukaryota</taxon>
        <taxon>Fungi</taxon>
        <taxon>Dikarya</taxon>
        <taxon>Basidiomycota</taxon>
        <taxon>Agaricomycotina</taxon>
        <taxon>Agaricomycetes</taxon>
        <taxon>Agaricomycetidae</taxon>
        <taxon>Agaricales</taxon>
        <taxon>Marasmiineae</taxon>
        <taxon>Mycenaceae</taxon>
        <taxon>Mycena</taxon>
    </lineage>
</organism>
<feature type="domain" description="CCZ1/INTU/HSP4 first Longin" evidence="3">
    <location>
        <begin position="27"/>
        <end position="158"/>
    </location>
</feature>
<evidence type="ECO:0000256" key="1">
    <source>
        <dbReference type="ARBA" id="ARBA00005352"/>
    </source>
</evidence>
<accession>A0AAD7M811</accession>
<proteinExistence type="inferred from homology"/>
<dbReference type="Pfam" id="PF19031">
    <property type="entry name" value="Intu_longin_1"/>
    <property type="match status" value="1"/>
</dbReference>
<comment type="caution">
    <text evidence="4">The sequence shown here is derived from an EMBL/GenBank/DDBJ whole genome shotgun (WGS) entry which is preliminary data.</text>
</comment>
<comment type="similarity">
    <text evidence="1">Belongs to the CCZ1 family.</text>
</comment>
<evidence type="ECO:0000313" key="5">
    <source>
        <dbReference type="Proteomes" id="UP001215598"/>
    </source>
</evidence>
<feature type="region of interest" description="Disordered" evidence="2">
    <location>
        <begin position="264"/>
        <end position="316"/>
    </location>
</feature>
<protein>
    <recommendedName>
        <fullName evidence="3">CCZ1/INTU/HSP4 first Longin domain-containing protein</fullName>
    </recommendedName>
</protein>